<comment type="catalytic activity">
    <reaction evidence="13 14">
        <text>ATP + H2O = ADP + phosphate + H(+)</text>
        <dbReference type="Rhea" id="RHEA:13065"/>
        <dbReference type="ChEBI" id="CHEBI:15377"/>
        <dbReference type="ChEBI" id="CHEBI:15378"/>
        <dbReference type="ChEBI" id="CHEBI:30616"/>
        <dbReference type="ChEBI" id="CHEBI:43474"/>
        <dbReference type="ChEBI" id="CHEBI:456216"/>
    </reaction>
</comment>
<feature type="domain" description="P5B-type ATPase N-terminal" evidence="17">
    <location>
        <begin position="34"/>
        <end position="153"/>
    </location>
</feature>
<dbReference type="GO" id="GO:0046872">
    <property type="term" value="F:metal ion binding"/>
    <property type="evidence" value="ECO:0007669"/>
    <property type="project" value="UniProtKB-UniRule"/>
</dbReference>
<dbReference type="InterPro" id="IPR036412">
    <property type="entry name" value="HAD-like_sf"/>
</dbReference>
<dbReference type="Proteomes" id="UP000085678">
    <property type="component" value="Unplaced"/>
</dbReference>
<evidence type="ECO:0000256" key="11">
    <source>
        <dbReference type="ARBA" id="ARBA00022989"/>
    </source>
</evidence>
<evidence type="ECO:0000256" key="14">
    <source>
        <dbReference type="RuleBase" id="RU362082"/>
    </source>
</evidence>
<evidence type="ECO:0000256" key="5">
    <source>
        <dbReference type="ARBA" id="ARBA00022723"/>
    </source>
</evidence>
<keyword evidence="3" id="KW-0597">Phosphoprotein</keyword>
<keyword evidence="7" id="KW-0967">Endosome</keyword>
<keyword evidence="11 14" id="KW-1133">Transmembrane helix</keyword>
<feature type="transmembrane region" description="Helical" evidence="14">
    <location>
        <begin position="439"/>
        <end position="466"/>
    </location>
</feature>
<evidence type="ECO:0000313" key="18">
    <source>
        <dbReference type="Proteomes" id="UP000085678"/>
    </source>
</evidence>
<keyword evidence="5 14" id="KW-0479">Metal-binding</keyword>
<evidence type="ECO:0000259" key="17">
    <source>
        <dbReference type="Pfam" id="PF12409"/>
    </source>
</evidence>
<dbReference type="AlphaFoldDB" id="A0A1S3HL31"/>
<evidence type="ECO:0000256" key="2">
    <source>
        <dbReference type="ARBA" id="ARBA00006000"/>
    </source>
</evidence>
<dbReference type="Pfam" id="PF12409">
    <property type="entry name" value="P5-ATPase"/>
    <property type="match status" value="1"/>
</dbReference>
<dbReference type="GO" id="GO:0015662">
    <property type="term" value="F:P-type ion transporter activity"/>
    <property type="evidence" value="ECO:0007669"/>
    <property type="project" value="InterPro"/>
</dbReference>
<dbReference type="CDD" id="cd07542">
    <property type="entry name" value="P-type_ATPase_cation"/>
    <property type="match status" value="1"/>
</dbReference>
<dbReference type="SUPFAM" id="SSF56784">
    <property type="entry name" value="HAD-like"/>
    <property type="match status" value="1"/>
</dbReference>
<dbReference type="FunFam" id="1.20.1110.10:FF:000023">
    <property type="entry name" value="Cation-transporting ATPase"/>
    <property type="match status" value="1"/>
</dbReference>
<comment type="subcellular location">
    <subcellularLocation>
        <location evidence="1">Late endosome membrane</location>
        <topology evidence="1">Multi-pass membrane protein</topology>
    </subcellularLocation>
    <subcellularLocation>
        <location evidence="14">Membrane</location>
        <topology evidence="14">Multi-pass membrane protein</topology>
    </subcellularLocation>
</comment>
<feature type="transmembrane region" description="Helical" evidence="14">
    <location>
        <begin position="233"/>
        <end position="253"/>
    </location>
</feature>
<dbReference type="InterPro" id="IPR047819">
    <property type="entry name" value="P5A-ATPase_N"/>
</dbReference>
<evidence type="ECO:0000256" key="6">
    <source>
        <dbReference type="ARBA" id="ARBA00022741"/>
    </source>
</evidence>
<accession>A0A1S3HL31</accession>
<dbReference type="InterPro" id="IPR059000">
    <property type="entry name" value="ATPase_P-type_domA"/>
</dbReference>
<comment type="similarity">
    <text evidence="2 14">Belongs to the cation transport ATPase (P-type) (TC 3.A.3) family. Type V subfamily.</text>
</comment>
<dbReference type="FunFam" id="3.40.50.1000:FF:000045">
    <property type="entry name" value="Cation-transporting ATPase"/>
    <property type="match status" value="1"/>
</dbReference>
<dbReference type="GO" id="GO:0015203">
    <property type="term" value="F:polyamine transmembrane transporter activity"/>
    <property type="evidence" value="ECO:0007669"/>
    <property type="project" value="TreeGrafter"/>
</dbReference>
<evidence type="ECO:0000256" key="3">
    <source>
        <dbReference type="ARBA" id="ARBA00022553"/>
    </source>
</evidence>
<dbReference type="InterPro" id="IPR047821">
    <property type="entry name" value="P5B-type_ATPase"/>
</dbReference>
<keyword evidence="6 14" id="KW-0547">Nucleotide-binding</keyword>
<feature type="transmembrane region" description="Helical" evidence="14">
    <location>
        <begin position="407"/>
        <end position="427"/>
    </location>
</feature>
<dbReference type="PROSITE" id="PS00154">
    <property type="entry name" value="ATPASE_E1_E2"/>
    <property type="match status" value="1"/>
</dbReference>
<feature type="domain" description="Cation-transporting P-type ATPase N-terminal" evidence="16">
    <location>
        <begin position="173"/>
        <end position="228"/>
    </location>
</feature>
<dbReference type="InterPro" id="IPR023299">
    <property type="entry name" value="ATPase_P-typ_cyto_dom_N"/>
</dbReference>
<feature type="transmembrane region" description="Helical" evidence="14">
    <location>
        <begin position="952"/>
        <end position="972"/>
    </location>
</feature>
<dbReference type="Gene3D" id="2.70.150.10">
    <property type="entry name" value="Calcium-transporting ATPase, cytoplasmic transduction domain A"/>
    <property type="match status" value="1"/>
</dbReference>
<keyword evidence="8 14" id="KW-0067">ATP-binding</keyword>
<dbReference type="SFLD" id="SFLDG00002">
    <property type="entry name" value="C1.7:_P-type_atpase_like"/>
    <property type="match status" value="1"/>
</dbReference>
<dbReference type="InterPro" id="IPR004014">
    <property type="entry name" value="ATPase_P-typ_cation-transptr_N"/>
</dbReference>
<sequence length="1175" mass="132677">MRSWKGFGQSKDHMYRKIGEEEPDVTQVLNPGTDDQLDCHGYRKTVCCVSLYYVLCVLTLGGFWLVLYWKPDWKIRFTKTPCSLASADEVLLKDQSSQLFTADVLLMTAREGYQSFAVKQELSSCDESTSILSVNQGSALRYFVHQHVRYIWNQSNGKFETLCGLDVGTKCSSFHEDFKGLSVTEQWKKLDLYGPNEIDVEVKSYIVLLFEEVLNPFYIFQLFSVVLWMCDDYYFYSGCIILISVVSIVMSLYETKKQRRILRDMVASHKSMVHVSRGNGVFEDLPMTQLVPGDVIVIPKHGCTMSCDAVLLVGNCIVNESMLTGESVPVTKTPLPNQPDSDEVFSPDDVHKRYTLFCGTQVIQTRYYGAGKVTAVVVRTGYSTSKGRLVRAILYPKQMDFKFYTDAIRFVQILFLIALCGMAYNLYVFIKRGESVRRIILRTLDIITIVVPVALPAAMTVGTIYAQNRLKKEGIFCISPPRINMCGKLNSICFDKTGTLTEDGLDLYGVVPVQEDRFLHVVQHPTDLPTGPFLAAMATCHSLTMIEGELKGDPLDLKMFESTNWLLEEPGQDTSRFDMMVPTIVKPCNKEIYFSAYDQKMLPYEIGIVRQFVFTSDLQRMSVITRTLGSSHMDLYCKGSPEKVAHLCNVESLPCDFHYVLQRYTMKGFRVIAVAWKPLDPALTWHRASRIQRETVECELTFLGLIIMQNSLKPETTPVIRQLKAANIRVVMVTGDNMHTAISVARDCAMVDEEEKVIMVKASPPSKNSEAVIHWEYAEVNLDNELTVSHEERDKPYSTLNIESRADNFHFAIDGGSFGVIRVHFPDILPKICVRGTIFARMSPDQKGNLIEHLQDLGYVVGMCGDGANDCGALKTAHAGISLSEAEASVASPFTSKTPNIECVPTVIREGRAALVTSFGVFKYMALYSMIQFVTVMILYTLETNMSDMQFLYIDLVITTTVAILMGHTSAYHKLVPHPPRGSLVSVSNLFSILSQTFVVIVVQISAYYYLTSQPWYSKEKLRPVLNQNNQVCPETTTLFIVGSYQYLILSVAFSKGPPYRKRIWTNVLFLIAVVLLSMFTAFLWFQFSPTLSKFFEFKLISSEYNGFKMTILLMLTIHFVVAMSIESFIVDRNLPSKIKKCLCSKEPRSKHKVLEKEMANVQSWPPVGEVTFAG</sequence>
<dbReference type="FunCoup" id="A0A1S3HL31">
    <property type="interactions" value="106"/>
</dbReference>
<feature type="transmembrane region" description="Helical" evidence="14">
    <location>
        <begin position="51"/>
        <end position="69"/>
    </location>
</feature>
<feature type="domain" description="P-type ATPase A" evidence="15">
    <location>
        <begin position="270"/>
        <end position="393"/>
    </location>
</feature>
<gene>
    <name evidence="19" type="primary">LOC106156228</name>
</gene>
<evidence type="ECO:0000259" key="16">
    <source>
        <dbReference type="Pfam" id="PF00690"/>
    </source>
</evidence>
<feature type="transmembrane region" description="Helical" evidence="14">
    <location>
        <begin position="921"/>
        <end position="940"/>
    </location>
</feature>
<protein>
    <recommendedName>
        <fullName evidence="14">Cation-transporting ATPase</fullName>
        <ecNumber evidence="14">7.2.2.-</ecNumber>
    </recommendedName>
</protein>
<feature type="transmembrane region" description="Helical" evidence="14">
    <location>
        <begin position="1067"/>
        <end position="1088"/>
    </location>
</feature>
<dbReference type="InterPro" id="IPR023214">
    <property type="entry name" value="HAD_sf"/>
</dbReference>
<dbReference type="InterPro" id="IPR023298">
    <property type="entry name" value="ATPase_P-typ_TM_dom_sf"/>
</dbReference>
<evidence type="ECO:0000256" key="12">
    <source>
        <dbReference type="ARBA" id="ARBA00023136"/>
    </source>
</evidence>
<dbReference type="PANTHER" id="PTHR45630:SF8">
    <property type="entry name" value="CATION-TRANSPORTING ATPASE"/>
    <property type="match status" value="1"/>
</dbReference>
<dbReference type="PRINTS" id="PR00119">
    <property type="entry name" value="CATATPASE"/>
</dbReference>
<dbReference type="InterPro" id="IPR044492">
    <property type="entry name" value="P_typ_ATPase_HD_dom"/>
</dbReference>
<evidence type="ECO:0000256" key="13">
    <source>
        <dbReference type="ARBA" id="ARBA00049360"/>
    </source>
</evidence>
<dbReference type="Gene3D" id="3.40.50.1000">
    <property type="entry name" value="HAD superfamily/HAD-like"/>
    <property type="match status" value="1"/>
</dbReference>
<dbReference type="STRING" id="7574.A0A1S3HL31"/>
<keyword evidence="10 14" id="KW-1278">Translocase</keyword>
<dbReference type="FunFam" id="3.40.1110.10:FF:000026">
    <property type="entry name" value="Cation-transporting ATPase"/>
    <property type="match status" value="1"/>
</dbReference>
<dbReference type="KEGG" id="lak:106156228"/>
<evidence type="ECO:0000313" key="19">
    <source>
        <dbReference type="RefSeq" id="XP_013386813.1"/>
    </source>
</evidence>
<dbReference type="Pfam" id="PF00122">
    <property type="entry name" value="E1-E2_ATPase"/>
    <property type="match status" value="1"/>
</dbReference>
<dbReference type="SUPFAM" id="SSF81653">
    <property type="entry name" value="Calcium ATPase, transduction domain A"/>
    <property type="match status" value="1"/>
</dbReference>
<dbReference type="Gene3D" id="1.20.1110.10">
    <property type="entry name" value="Calcium-transporting ATPase, transmembrane domain"/>
    <property type="match status" value="1"/>
</dbReference>
<dbReference type="Gene3D" id="3.40.1110.10">
    <property type="entry name" value="Calcium-transporting ATPase, cytoplasmic domain N"/>
    <property type="match status" value="1"/>
</dbReference>
<dbReference type="PANTHER" id="PTHR45630">
    <property type="entry name" value="CATION-TRANSPORTING ATPASE-RELATED"/>
    <property type="match status" value="1"/>
</dbReference>
<dbReference type="SUPFAM" id="SSF81665">
    <property type="entry name" value="Calcium ATPase, transmembrane domain M"/>
    <property type="match status" value="1"/>
</dbReference>
<dbReference type="SFLD" id="SFLDF00027">
    <property type="entry name" value="p-type_atpase"/>
    <property type="match status" value="1"/>
</dbReference>
<evidence type="ECO:0000256" key="8">
    <source>
        <dbReference type="ARBA" id="ARBA00022840"/>
    </source>
</evidence>
<name>A0A1S3HL31_LINAN</name>
<dbReference type="EC" id="7.2.2.-" evidence="14"/>
<evidence type="ECO:0000256" key="1">
    <source>
        <dbReference type="ARBA" id="ARBA00004107"/>
    </source>
</evidence>
<organism evidence="18 19">
    <name type="scientific">Lingula anatina</name>
    <name type="common">Brachiopod</name>
    <name type="synonym">Lingula unguis</name>
    <dbReference type="NCBI Taxonomy" id="7574"/>
    <lineage>
        <taxon>Eukaryota</taxon>
        <taxon>Metazoa</taxon>
        <taxon>Spiralia</taxon>
        <taxon>Lophotrochozoa</taxon>
        <taxon>Brachiopoda</taxon>
        <taxon>Linguliformea</taxon>
        <taxon>Lingulata</taxon>
        <taxon>Lingulida</taxon>
        <taxon>Linguloidea</taxon>
        <taxon>Lingulidae</taxon>
        <taxon>Lingula</taxon>
    </lineage>
</organism>
<dbReference type="Pfam" id="PF13246">
    <property type="entry name" value="Cation_ATPase"/>
    <property type="match status" value="1"/>
</dbReference>
<dbReference type="OrthoDB" id="48943at2759"/>
<evidence type="ECO:0000256" key="10">
    <source>
        <dbReference type="ARBA" id="ARBA00022967"/>
    </source>
</evidence>
<proteinExistence type="inferred from homology"/>
<dbReference type="RefSeq" id="XP_013386813.1">
    <property type="nucleotide sequence ID" value="XM_013531359.1"/>
</dbReference>
<dbReference type="NCBIfam" id="TIGR01494">
    <property type="entry name" value="ATPase_P-type"/>
    <property type="match status" value="2"/>
</dbReference>
<feature type="transmembrane region" description="Helical" evidence="14">
    <location>
        <begin position="984"/>
        <end position="1011"/>
    </location>
</feature>
<feature type="transmembrane region" description="Helical" evidence="14">
    <location>
        <begin position="1037"/>
        <end position="1055"/>
    </location>
</feature>
<reference evidence="19" key="1">
    <citation type="submission" date="2025-08" db="UniProtKB">
        <authorList>
            <consortium name="RefSeq"/>
        </authorList>
    </citation>
    <scope>IDENTIFICATION</scope>
    <source>
        <tissue evidence="19">Gonads</tissue>
    </source>
</reference>
<feature type="transmembrane region" description="Helical" evidence="14">
    <location>
        <begin position="1108"/>
        <end position="1131"/>
    </location>
</feature>
<dbReference type="NCBIfam" id="TIGR01657">
    <property type="entry name" value="P-ATPase-V"/>
    <property type="match status" value="1"/>
</dbReference>
<keyword evidence="4 14" id="KW-0812">Transmembrane</keyword>
<evidence type="ECO:0000259" key="15">
    <source>
        <dbReference type="Pfam" id="PF00122"/>
    </source>
</evidence>
<dbReference type="GO" id="GO:0016887">
    <property type="term" value="F:ATP hydrolysis activity"/>
    <property type="evidence" value="ECO:0007669"/>
    <property type="project" value="InterPro"/>
</dbReference>
<dbReference type="GO" id="GO:0031902">
    <property type="term" value="C:late endosome membrane"/>
    <property type="evidence" value="ECO:0007669"/>
    <property type="project" value="UniProtKB-SubCell"/>
</dbReference>
<dbReference type="GO" id="GO:0005524">
    <property type="term" value="F:ATP binding"/>
    <property type="evidence" value="ECO:0007669"/>
    <property type="project" value="UniProtKB-UniRule"/>
</dbReference>
<evidence type="ECO:0000256" key="9">
    <source>
        <dbReference type="ARBA" id="ARBA00022842"/>
    </source>
</evidence>
<dbReference type="InterPro" id="IPR008250">
    <property type="entry name" value="ATPase_P-typ_transduc_dom_A_sf"/>
</dbReference>
<evidence type="ECO:0000256" key="4">
    <source>
        <dbReference type="ARBA" id="ARBA00022692"/>
    </source>
</evidence>
<dbReference type="InParanoid" id="A0A1S3HL31"/>
<keyword evidence="9 14" id="KW-0460">Magnesium</keyword>
<keyword evidence="12 14" id="KW-0472">Membrane</keyword>
<dbReference type="GO" id="GO:0006874">
    <property type="term" value="P:intracellular calcium ion homeostasis"/>
    <property type="evidence" value="ECO:0007669"/>
    <property type="project" value="TreeGrafter"/>
</dbReference>
<dbReference type="InterPro" id="IPR018303">
    <property type="entry name" value="ATPase_P-typ_P_site"/>
</dbReference>
<dbReference type="SFLD" id="SFLDS00003">
    <property type="entry name" value="Haloacid_Dehalogenase"/>
    <property type="match status" value="1"/>
</dbReference>
<dbReference type="GeneID" id="106156228"/>
<dbReference type="InterPro" id="IPR006544">
    <property type="entry name" value="P-type_TPase_V"/>
</dbReference>
<keyword evidence="18" id="KW-1185">Reference proteome</keyword>
<dbReference type="GO" id="GO:0019829">
    <property type="term" value="F:ATPase-coupled monoatomic cation transmembrane transporter activity"/>
    <property type="evidence" value="ECO:0007669"/>
    <property type="project" value="UniProtKB-UniRule"/>
</dbReference>
<dbReference type="InterPro" id="IPR001757">
    <property type="entry name" value="P_typ_ATPase"/>
</dbReference>
<evidence type="ECO:0000256" key="7">
    <source>
        <dbReference type="ARBA" id="ARBA00022753"/>
    </source>
</evidence>
<dbReference type="Pfam" id="PF00690">
    <property type="entry name" value="Cation_ATPase_N"/>
    <property type="match status" value="1"/>
</dbReference>
<dbReference type="SUPFAM" id="SSF81660">
    <property type="entry name" value="Metal cation-transporting ATPase, ATP-binding domain N"/>
    <property type="match status" value="1"/>
</dbReference>